<dbReference type="GO" id="GO:0003866">
    <property type="term" value="F:3-phosphoshikimate 1-carboxyvinyltransferase activity"/>
    <property type="evidence" value="ECO:0007669"/>
    <property type="project" value="UniProtKB-UniRule"/>
</dbReference>
<evidence type="ECO:0000313" key="11">
    <source>
        <dbReference type="Proteomes" id="UP000322876"/>
    </source>
</evidence>
<evidence type="ECO:0000256" key="6">
    <source>
        <dbReference type="ARBA" id="ARBA00023141"/>
    </source>
</evidence>
<comment type="caution">
    <text evidence="8">Lacks conserved residue(s) required for the propagation of feature annotation.</text>
</comment>
<evidence type="ECO:0000256" key="1">
    <source>
        <dbReference type="ARBA" id="ARBA00004811"/>
    </source>
</evidence>
<feature type="binding site" evidence="8">
    <location>
        <position position="339"/>
    </location>
    <ligand>
        <name>3-phosphoshikimate</name>
        <dbReference type="ChEBI" id="CHEBI:145989"/>
    </ligand>
</feature>
<dbReference type="NCBIfam" id="TIGR01356">
    <property type="entry name" value="aroA"/>
    <property type="match status" value="1"/>
</dbReference>
<feature type="domain" description="Enolpyruvate transferase" evidence="9">
    <location>
        <begin position="5"/>
        <end position="419"/>
    </location>
</feature>
<dbReference type="CDD" id="cd01556">
    <property type="entry name" value="EPSP_synthase"/>
    <property type="match status" value="1"/>
</dbReference>
<dbReference type="RefSeq" id="WP_149266748.1">
    <property type="nucleotide sequence ID" value="NZ_VFJB01000006.1"/>
</dbReference>
<gene>
    <name evidence="8 10" type="primary">aroA</name>
    <name evidence="10" type="ORF">FHQ18_08515</name>
</gene>
<evidence type="ECO:0000259" key="9">
    <source>
        <dbReference type="Pfam" id="PF00275"/>
    </source>
</evidence>
<dbReference type="InterPro" id="IPR001986">
    <property type="entry name" value="Enolpyruvate_Tfrase_dom"/>
</dbReference>
<evidence type="ECO:0000256" key="5">
    <source>
        <dbReference type="ARBA" id="ARBA00022679"/>
    </source>
</evidence>
<feature type="binding site" evidence="8">
    <location>
        <position position="25"/>
    </location>
    <ligand>
        <name>3-phosphoshikimate</name>
        <dbReference type="ChEBI" id="CHEBI:145989"/>
    </ligand>
</feature>
<feature type="binding site" evidence="8">
    <location>
        <position position="21"/>
    </location>
    <ligand>
        <name>3-phosphoshikimate</name>
        <dbReference type="ChEBI" id="CHEBI:145989"/>
    </ligand>
</feature>
<evidence type="ECO:0000256" key="3">
    <source>
        <dbReference type="ARBA" id="ARBA00022490"/>
    </source>
</evidence>
<dbReference type="PANTHER" id="PTHR21090">
    <property type="entry name" value="AROM/DEHYDROQUINATE SYNTHASE"/>
    <property type="match status" value="1"/>
</dbReference>
<evidence type="ECO:0000256" key="4">
    <source>
        <dbReference type="ARBA" id="ARBA00022605"/>
    </source>
</evidence>
<organism evidence="10 11">
    <name type="scientific">Deferribacter autotrophicus</name>
    <dbReference type="NCBI Taxonomy" id="500465"/>
    <lineage>
        <taxon>Bacteria</taxon>
        <taxon>Pseudomonadati</taxon>
        <taxon>Deferribacterota</taxon>
        <taxon>Deferribacteres</taxon>
        <taxon>Deferribacterales</taxon>
        <taxon>Deferribacteraceae</taxon>
        <taxon>Deferribacter</taxon>
    </lineage>
</organism>
<feature type="binding site" evidence="8">
    <location>
        <position position="386"/>
    </location>
    <ligand>
        <name>phosphoenolpyruvate</name>
        <dbReference type="ChEBI" id="CHEBI:58702"/>
    </ligand>
</feature>
<name>A0A5A8F6Y5_9BACT</name>
<feature type="binding site" evidence="8">
    <location>
        <position position="120"/>
    </location>
    <ligand>
        <name>phosphoenolpyruvate</name>
        <dbReference type="ChEBI" id="CHEBI:58702"/>
    </ligand>
</feature>
<protein>
    <recommendedName>
        <fullName evidence="8">3-phosphoshikimate 1-carboxyvinyltransferase</fullName>
        <ecNumber evidence="8">2.5.1.19</ecNumber>
    </recommendedName>
    <alternativeName>
        <fullName evidence="8">5-enolpyruvylshikimate-3-phosphate synthase</fullName>
        <shortName evidence="8">EPSP synthase</shortName>
        <shortName evidence="8">EPSPS</shortName>
    </alternativeName>
</protein>
<dbReference type="PROSITE" id="PS00885">
    <property type="entry name" value="EPSP_SYNTHASE_2"/>
    <property type="match status" value="1"/>
</dbReference>
<dbReference type="InterPro" id="IPR023193">
    <property type="entry name" value="EPSP_synthase_CS"/>
</dbReference>
<proteinExistence type="inferred from homology"/>
<feature type="binding site" evidence="8">
    <location>
        <position position="343"/>
    </location>
    <ligand>
        <name>phosphoenolpyruvate</name>
        <dbReference type="ChEBI" id="CHEBI:58702"/>
    </ligand>
</feature>
<keyword evidence="5 8" id="KW-0808">Transferase</keyword>
<reference evidence="10 11" key="1">
    <citation type="submission" date="2019-06" db="EMBL/GenBank/DDBJ databases">
        <title>Genomic insights into carbon and energy metabolism of Deferribacter autotrophicus revealed new metabolic traits in the phylum Deferribacteres.</title>
        <authorList>
            <person name="Slobodkin A.I."/>
            <person name="Slobodkina G.B."/>
            <person name="Allioux M."/>
            <person name="Alain K."/>
            <person name="Jebbar M."/>
            <person name="Shadrin V."/>
            <person name="Kublanov I.V."/>
            <person name="Toshchakov S.V."/>
            <person name="Bonch-Osmolovskaya E.A."/>
        </authorList>
    </citation>
    <scope>NUCLEOTIDE SEQUENCE [LARGE SCALE GENOMIC DNA]</scope>
    <source>
        <strain evidence="10 11">SL50</strain>
    </source>
</reference>
<dbReference type="OrthoDB" id="9809920at2"/>
<dbReference type="Proteomes" id="UP000322876">
    <property type="component" value="Unassembled WGS sequence"/>
</dbReference>
<comment type="catalytic activity">
    <reaction evidence="7">
        <text>3-phosphoshikimate + phosphoenolpyruvate = 5-O-(1-carboxyvinyl)-3-phosphoshikimate + phosphate</text>
        <dbReference type="Rhea" id="RHEA:21256"/>
        <dbReference type="ChEBI" id="CHEBI:43474"/>
        <dbReference type="ChEBI" id="CHEBI:57701"/>
        <dbReference type="ChEBI" id="CHEBI:58702"/>
        <dbReference type="ChEBI" id="CHEBI:145989"/>
        <dbReference type="EC" id="2.5.1.19"/>
    </reaction>
    <physiologicalReaction direction="left-to-right" evidence="7">
        <dbReference type="Rhea" id="RHEA:21257"/>
    </physiologicalReaction>
</comment>
<dbReference type="InterPro" id="IPR013792">
    <property type="entry name" value="RNA3'P_cycl/enolpyr_Trfase_a/b"/>
</dbReference>
<dbReference type="HAMAP" id="MF_00210">
    <property type="entry name" value="EPSP_synth"/>
    <property type="match status" value="1"/>
</dbReference>
<comment type="subcellular location">
    <subcellularLocation>
        <location evidence="8">Cytoplasm</location>
    </subcellularLocation>
</comment>
<feature type="binding site" evidence="8">
    <location>
        <position position="92"/>
    </location>
    <ligand>
        <name>phosphoenolpyruvate</name>
        <dbReference type="ChEBI" id="CHEBI:58702"/>
    </ligand>
</feature>
<comment type="similarity">
    <text evidence="2 8">Belongs to the EPSP synthase family.</text>
</comment>
<dbReference type="GO" id="GO:0009423">
    <property type="term" value="P:chorismate biosynthetic process"/>
    <property type="evidence" value="ECO:0007669"/>
    <property type="project" value="UniProtKB-UniRule"/>
</dbReference>
<evidence type="ECO:0000256" key="8">
    <source>
        <dbReference type="HAMAP-Rule" id="MF_00210"/>
    </source>
</evidence>
<dbReference type="AlphaFoldDB" id="A0A5A8F6Y5"/>
<feature type="binding site" evidence="8">
    <location>
        <position position="312"/>
    </location>
    <ligand>
        <name>3-phosphoshikimate</name>
        <dbReference type="ChEBI" id="CHEBI:145989"/>
    </ligand>
</feature>
<comment type="caution">
    <text evidence="10">The sequence shown here is derived from an EMBL/GenBank/DDBJ whole genome shotgun (WGS) entry which is preliminary data.</text>
</comment>
<evidence type="ECO:0000313" key="10">
    <source>
        <dbReference type="EMBL" id="KAA0257775.1"/>
    </source>
</evidence>
<dbReference type="InterPro" id="IPR036968">
    <property type="entry name" value="Enolpyruvate_Tfrase_sf"/>
</dbReference>
<keyword evidence="4 8" id="KW-0028">Amino-acid biosynthesis</keyword>
<comment type="function">
    <text evidence="8">Catalyzes the transfer of the enolpyruvyl moiety of phosphoenolpyruvate (PEP) to the 5-hydroxyl of shikimate-3-phosphate (S3P) to produce enolpyruvyl shikimate-3-phosphate and inorganic phosphate.</text>
</comment>
<dbReference type="GO" id="GO:0005737">
    <property type="term" value="C:cytoplasm"/>
    <property type="evidence" value="ECO:0007669"/>
    <property type="project" value="UniProtKB-SubCell"/>
</dbReference>
<evidence type="ECO:0000256" key="7">
    <source>
        <dbReference type="ARBA" id="ARBA00044633"/>
    </source>
</evidence>
<evidence type="ECO:0000256" key="2">
    <source>
        <dbReference type="ARBA" id="ARBA00009948"/>
    </source>
</evidence>
<feature type="binding site" evidence="8">
    <location>
        <position position="165"/>
    </location>
    <ligand>
        <name>3-phosphoshikimate</name>
        <dbReference type="ChEBI" id="CHEBI:145989"/>
    </ligand>
</feature>
<dbReference type="Pfam" id="PF00275">
    <property type="entry name" value="EPSP_synthase"/>
    <property type="match status" value="1"/>
</dbReference>
<feature type="binding site" evidence="8">
    <location>
        <position position="167"/>
    </location>
    <ligand>
        <name>3-phosphoshikimate</name>
        <dbReference type="ChEBI" id="CHEBI:145989"/>
    </ligand>
</feature>
<keyword evidence="11" id="KW-1185">Reference proteome</keyword>
<dbReference type="EC" id="2.5.1.19" evidence="8"/>
<dbReference type="SUPFAM" id="SSF55205">
    <property type="entry name" value="EPT/RTPC-like"/>
    <property type="match status" value="1"/>
</dbReference>
<dbReference type="PIRSF" id="PIRSF000505">
    <property type="entry name" value="EPSPS"/>
    <property type="match status" value="1"/>
</dbReference>
<accession>A0A5A8F6Y5</accession>
<dbReference type="InterPro" id="IPR006264">
    <property type="entry name" value="EPSP_synthase"/>
</dbReference>
<dbReference type="GO" id="GO:0008652">
    <property type="term" value="P:amino acid biosynthetic process"/>
    <property type="evidence" value="ECO:0007669"/>
    <property type="project" value="UniProtKB-KW"/>
</dbReference>
<feature type="binding site" evidence="8">
    <location>
        <position position="167"/>
    </location>
    <ligand>
        <name>phosphoenolpyruvate</name>
        <dbReference type="ChEBI" id="CHEBI:58702"/>
    </ligand>
</feature>
<dbReference type="FunFam" id="3.65.10.10:FF:000005">
    <property type="entry name" value="3-phosphoshikimate 1-carboxyvinyltransferase"/>
    <property type="match status" value="1"/>
</dbReference>
<dbReference type="GO" id="GO:0009073">
    <property type="term" value="P:aromatic amino acid family biosynthetic process"/>
    <property type="evidence" value="ECO:0007669"/>
    <property type="project" value="UniProtKB-KW"/>
</dbReference>
<dbReference type="UniPathway" id="UPA00053">
    <property type="reaction ID" value="UER00089"/>
</dbReference>
<comment type="pathway">
    <text evidence="1 8">Metabolic intermediate biosynthesis; chorismate biosynthesis; chorismate from D-erythrose 4-phosphate and phosphoenolpyruvate: step 6/7.</text>
</comment>
<feature type="active site" description="Proton acceptor" evidence="8">
    <location>
        <position position="312"/>
    </location>
</feature>
<feature type="binding site" evidence="8">
    <location>
        <position position="20"/>
    </location>
    <ligand>
        <name>phosphoenolpyruvate</name>
        <dbReference type="ChEBI" id="CHEBI:58702"/>
    </ligand>
</feature>
<keyword evidence="3 8" id="KW-0963">Cytoplasm</keyword>
<dbReference type="EMBL" id="VFJB01000006">
    <property type="protein sequence ID" value="KAA0257775.1"/>
    <property type="molecule type" value="Genomic_DNA"/>
</dbReference>
<sequence length="425" mass="47193">MVTFEKVKTLKGEVEVPADKSITHRSFILSAMACGESVVKNPLMSRDTKATMAALKACGVQFEEIEDGFKVISKGYEHFNEPFDIINCENSGTTARLLTGLFSPMRKYFVLTGDNSLKKRPMGRVTEPLSKMGAVIFGRNNNKNLPITILPSEMRGIKIESTVKSAQVKSAIILAGLQIDGETVYVERVKTRNHTEVMLKYYGVDLEIDNDEIKVPGKQILKPSIVEVPGDFSSAAFFIGAALMFENSEILIKNVGLNPTRTGFIQVLKDLGADISITVRDDSFEVRGDIFVRHSGLKGGKVEGEIIPNIIDEIPLLGVLGLFCENPLEIRDAEELRVKESDRINSIVHNLNVVGAKIEEYNDGFKVYPIKNVNDGGVLKSFDDHRIAMINILLAKRFGNFLIDSIESIDVSFPDFIERFELLEV</sequence>
<dbReference type="Gene3D" id="3.65.10.10">
    <property type="entry name" value="Enolpyruvate transferase domain"/>
    <property type="match status" value="2"/>
</dbReference>
<feature type="binding site" evidence="8">
    <location>
        <position position="20"/>
    </location>
    <ligand>
        <name>3-phosphoshikimate</name>
        <dbReference type="ChEBI" id="CHEBI:145989"/>
    </ligand>
</feature>
<dbReference type="PANTHER" id="PTHR21090:SF5">
    <property type="entry name" value="PENTAFUNCTIONAL AROM POLYPEPTIDE"/>
    <property type="match status" value="1"/>
</dbReference>
<keyword evidence="6 8" id="KW-0057">Aromatic amino acid biosynthesis</keyword>
<comment type="subunit">
    <text evidence="8">Monomer.</text>
</comment>